<evidence type="ECO:0000313" key="3">
    <source>
        <dbReference type="Proteomes" id="UP000095285"/>
    </source>
</evidence>
<organism evidence="3 4">
    <name type="scientific">Loa loa</name>
    <name type="common">Eye worm</name>
    <name type="synonym">Filaria loa</name>
    <dbReference type="NCBI Taxonomy" id="7209"/>
    <lineage>
        <taxon>Eukaryota</taxon>
        <taxon>Metazoa</taxon>
        <taxon>Ecdysozoa</taxon>
        <taxon>Nematoda</taxon>
        <taxon>Chromadorea</taxon>
        <taxon>Rhabditida</taxon>
        <taxon>Spirurina</taxon>
        <taxon>Spiruromorpha</taxon>
        <taxon>Filarioidea</taxon>
        <taxon>Onchocercidae</taxon>
        <taxon>Loa</taxon>
    </lineage>
</organism>
<keyword evidence="3" id="KW-1185">Reference proteome</keyword>
<dbReference type="GeneID" id="9951117"/>
<dbReference type="OMA" id="IFNNSHR"/>
<sequence>MATRSTVGMIADNTAPNTSRTSTKAVSSIDPVSVTSKIDEIPIIGTESKAVSINTTPDTKLISEIASVNMTNSTKKTLPKIVSIDNSSPYKTISGMTTIFNHYPNSHLQSAILNDKKSSNTKMVTNSLLKPILSHATSTMMISASQTIETKITERNFKKSDLQLAQKIRQQQKDDKLKMEPNYIRLRASSTSPIITYSQSAPKTRLDQWKLGMNQQQQQQQQQSINQNWINNKNNSNNDSDNHNNINNNNNRILPSSFFSISLFSLIFLLRMLSL</sequence>
<reference evidence="4" key="2">
    <citation type="submission" date="2016-11" db="UniProtKB">
        <authorList>
            <consortium name="WormBaseParasite"/>
        </authorList>
    </citation>
    <scope>IDENTIFICATION</scope>
</reference>
<dbReference type="OrthoDB" id="5875036at2759"/>
<proteinExistence type="predicted"/>
<evidence type="ECO:0000256" key="1">
    <source>
        <dbReference type="SAM" id="MobiDB-lite"/>
    </source>
</evidence>
<gene>
    <name evidence="2 4" type="ORF">LOAG_13645</name>
</gene>
<accession>A0A1S0TJ57</accession>
<protein>
    <submittedName>
        <fullName evidence="4">Myb domain-containing protein</fullName>
    </submittedName>
</protein>
<dbReference type="RefSeq" id="XP_003149199.1">
    <property type="nucleotide sequence ID" value="XM_003149151.1"/>
</dbReference>
<accession>A0A1I7VHC8</accession>
<dbReference type="AlphaFoldDB" id="A0A1I7VHC8"/>
<dbReference type="Proteomes" id="UP000095285">
    <property type="component" value="Unassembled WGS sequence"/>
</dbReference>
<evidence type="ECO:0000313" key="2">
    <source>
        <dbReference type="EMBL" id="EFO14870.1"/>
    </source>
</evidence>
<feature type="region of interest" description="Disordered" evidence="1">
    <location>
        <begin position="1"/>
        <end position="22"/>
    </location>
</feature>
<name>A0A1I7VHC8_LOALO</name>
<dbReference type="EMBL" id="JH712256">
    <property type="protein sequence ID" value="EFO14870.1"/>
    <property type="molecule type" value="Genomic_DNA"/>
</dbReference>
<dbReference type="CTD" id="9951117"/>
<reference evidence="2 3" key="1">
    <citation type="submission" date="2012-04" db="EMBL/GenBank/DDBJ databases">
        <title>The Genome Sequence of Loa loa.</title>
        <authorList>
            <consortium name="The Broad Institute Genome Sequencing Platform"/>
            <consortium name="Broad Institute Genome Sequencing Center for Infectious Disease"/>
            <person name="Nutman T.B."/>
            <person name="Fink D.L."/>
            <person name="Russ C."/>
            <person name="Young S."/>
            <person name="Zeng Q."/>
            <person name="Gargeya S."/>
            <person name="Alvarado L."/>
            <person name="Berlin A."/>
            <person name="Chapman S.B."/>
            <person name="Chen Z."/>
            <person name="Freedman E."/>
            <person name="Gellesch M."/>
            <person name="Goldberg J."/>
            <person name="Griggs A."/>
            <person name="Gujja S."/>
            <person name="Heilman E.R."/>
            <person name="Heiman D."/>
            <person name="Howarth C."/>
            <person name="Mehta T."/>
            <person name="Neiman D."/>
            <person name="Pearson M."/>
            <person name="Roberts A."/>
            <person name="Saif S."/>
            <person name="Shea T."/>
            <person name="Shenoy N."/>
            <person name="Sisk P."/>
            <person name="Stolte C."/>
            <person name="Sykes S."/>
            <person name="White J."/>
            <person name="Yandava C."/>
            <person name="Haas B."/>
            <person name="Henn M.R."/>
            <person name="Nusbaum C."/>
            <person name="Birren B."/>
        </authorList>
    </citation>
    <scope>NUCLEOTIDE SEQUENCE [LARGE SCALE GENOMIC DNA]</scope>
</reference>
<feature type="region of interest" description="Disordered" evidence="1">
    <location>
        <begin position="229"/>
        <end position="248"/>
    </location>
</feature>
<evidence type="ECO:0000313" key="4">
    <source>
        <dbReference type="WBParaSite" id="EN70_2583"/>
    </source>
</evidence>
<dbReference type="KEGG" id="loa:LOAG_13645"/>
<dbReference type="WBParaSite" id="EN70_2583">
    <property type="protein sequence ID" value="EN70_2583"/>
    <property type="gene ID" value="EN70_2583"/>
</dbReference>